<dbReference type="PROSITE" id="PS50893">
    <property type="entry name" value="ABC_TRANSPORTER_2"/>
    <property type="match status" value="2"/>
</dbReference>
<keyword evidence="4 10" id="KW-0812">Transmembrane</keyword>
<dbReference type="Pfam" id="PF00005">
    <property type="entry name" value="ABC_tran"/>
    <property type="match status" value="2"/>
</dbReference>
<keyword evidence="6" id="KW-0547">Nucleotide-binding</keyword>
<evidence type="ECO:0000256" key="3">
    <source>
        <dbReference type="ARBA" id="ARBA00022448"/>
    </source>
</evidence>
<dbReference type="Gene3D" id="3.40.50.300">
    <property type="entry name" value="P-loop containing nucleotide triphosphate hydrolases"/>
    <property type="match status" value="2"/>
</dbReference>
<dbReference type="CDD" id="cd18580">
    <property type="entry name" value="ABC_6TM_ABCC_D2"/>
    <property type="match status" value="1"/>
</dbReference>
<keyword evidence="3" id="KW-0813">Transport</keyword>
<reference evidence="13 14" key="1">
    <citation type="submission" date="2020-08" db="EMBL/GenBank/DDBJ databases">
        <authorList>
            <person name="Hejnol A."/>
        </authorList>
    </citation>
    <scope>NUCLEOTIDE SEQUENCE [LARGE SCALE GENOMIC DNA]</scope>
</reference>
<evidence type="ECO:0000256" key="2">
    <source>
        <dbReference type="ARBA" id="ARBA00009726"/>
    </source>
</evidence>
<dbReference type="Proteomes" id="UP000549394">
    <property type="component" value="Unassembled WGS sequence"/>
</dbReference>
<dbReference type="FunFam" id="3.40.50.300:FF:000163">
    <property type="entry name" value="Multidrug resistance-associated protein member 4"/>
    <property type="match status" value="1"/>
</dbReference>
<dbReference type="CDD" id="cd03244">
    <property type="entry name" value="ABCC_MRP_domain2"/>
    <property type="match status" value="1"/>
</dbReference>
<dbReference type="SMART" id="SM00382">
    <property type="entry name" value="AAA"/>
    <property type="match status" value="2"/>
</dbReference>
<evidence type="ECO:0000256" key="5">
    <source>
        <dbReference type="ARBA" id="ARBA00022737"/>
    </source>
</evidence>
<evidence type="ECO:0000256" key="6">
    <source>
        <dbReference type="ARBA" id="ARBA00022741"/>
    </source>
</evidence>
<feature type="transmembrane region" description="Helical" evidence="10">
    <location>
        <begin position="280"/>
        <end position="300"/>
    </location>
</feature>
<evidence type="ECO:0000256" key="4">
    <source>
        <dbReference type="ARBA" id="ARBA00022692"/>
    </source>
</evidence>
<organism evidence="13 14">
    <name type="scientific">Dimorphilus gyrociliatus</name>
    <dbReference type="NCBI Taxonomy" id="2664684"/>
    <lineage>
        <taxon>Eukaryota</taxon>
        <taxon>Metazoa</taxon>
        <taxon>Spiralia</taxon>
        <taxon>Lophotrochozoa</taxon>
        <taxon>Annelida</taxon>
        <taxon>Polychaeta</taxon>
        <taxon>Polychaeta incertae sedis</taxon>
        <taxon>Dinophilidae</taxon>
        <taxon>Dimorphilus</taxon>
    </lineage>
</organism>
<dbReference type="InterPro" id="IPR050173">
    <property type="entry name" value="ABC_transporter_C-like"/>
</dbReference>
<dbReference type="GO" id="GO:0140359">
    <property type="term" value="F:ABC-type transporter activity"/>
    <property type="evidence" value="ECO:0007669"/>
    <property type="project" value="InterPro"/>
</dbReference>
<dbReference type="PROSITE" id="PS00211">
    <property type="entry name" value="ABC_TRANSPORTER_1"/>
    <property type="match status" value="2"/>
</dbReference>
<dbReference type="GO" id="GO:0005524">
    <property type="term" value="F:ATP binding"/>
    <property type="evidence" value="ECO:0007669"/>
    <property type="project" value="UniProtKB-KW"/>
</dbReference>
<feature type="transmembrane region" description="Helical" evidence="10">
    <location>
        <begin position="312"/>
        <end position="333"/>
    </location>
</feature>
<comment type="subcellular location">
    <subcellularLocation>
        <location evidence="1">Membrane</location>
        <topology evidence="1">Multi-pass membrane protein</topology>
    </subcellularLocation>
</comment>
<keyword evidence="7" id="KW-0067">ATP-binding</keyword>
<evidence type="ECO:0000313" key="13">
    <source>
        <dbReference type="EMBL" id="CAD5112465.1"/>
    </source>
</evidence>
<evidence type="ECO:0000256" key="1">
    <source>
        <dbReference type="ARBA" id="ARBA00004141"/>
    </source>
</evidence>
<dbReference type="InterPro" id="IPR003593">
    <property type="entry name" value="AAA+_ATPase"/>
</dbReference>
<accession>A0A7I8V9I7</accession>
<dbReference type="InterPro" id="IPR027417">
    <property type="entry name" value="P-loop_NTPase"/>
</dbReference>
<evidence type="ECO:0000259" key="12">
    <source>
        <dbReference type="PROSITE" id="PS50929"/>
    </source>
</evidence>
<name>A0A7I8V9I7_9ANNE</name>
<protein>
    <submittedName>
        <fullName evidence="13">DgyrCDS1686</fullName>
    </submittedName>
</protein>
<feature type="transmembrane region" description="Helical" evidence="10">
    <location>
        <begin position="414"/>
        <end position="434"/>
    </location>
</feature>
<dbReference type="Pfam" id="PF00664">
    <property type="entry name" value="ABC_membrane"/>
    <property type="match status" value="1"/>
</dbReference>
<dbReference type="CDD" id="cd03250">
    <property type="entry name" value="ABCC_MRP_domain1"/>
    <property type="match status" value="1"/>
</dbReference>
<keyword evidence="8 10" id="KW-1133">Transmembrane helix</keyword>
<sequence length="833" mass="94497">MTERTVSEKLNYQSTEKQSSYGIRNVDFTWKLNRSTDNKRATLRDINFEISGKGLIGVCGKVGSGKTTLLHVILEELICDRGEINVPEKKSYCCQETWLQHETIRNNILFGESFDSIKYKKVLHACCLEKDLSIWSHGDQTLVGERGVMLSGGQKARVGLARAIYRNADIYILDDPISALDKNVARLIMERCILSYLKEKVVILATHQIQFLREADIIYKIEDGTCTRIPKSIVDSLQFEEKHNEPMNIDNEQTYIAEEDVKEGLSGLKTYMDYFKSGSLPLFGFSLLLFLVMFSLKMWFDTIISSFLVKKFDFNTLMALLCLLGAMCMAELARQMLYYLNIAKCSINLHNDMFDKIMRVSNRFFDVSPKGRILNRFSRDLGFVDGTLGGFLEFLILIPGSVVLTLAIAVRNVVYLIIPFSICFVGLFFTVRWVSGISSELRRMECVARTPAYELLDDVLSGLITIRSLDKKRQFIEEFWAKSDVHSQTAYLSYGFNFFGNHLYFCWTGFLQLSTNVGCLAFSHYLDPKVVAVILIYINSLMFPLMYSFRVYCDFDNQMTSVERIKQYTQLEPEEDSNKKYPSLDSNWPNAGSLQLRNMYFKYDINLPYVLKSLNLNVEPGEKIGVVGRTGAGKSSLIAALLRMGEVKGEIIFDGKDLISEVPINTSRSVISVIPQEPTLFSGSYRSNLDPYDMYTDDDLWNCLQRVQLSFKIANLSKQLDSEIIEGGKNLSVGEKQLICLARALLKNSHLIVIDEATANVDNDTDEGIQNILKSHFKSCSMITIAHRLDTIMHCDKILVMESGTAREFGTVEELLANRGLLYNLVNSGSSSL</sequence>
<dbReference type="AlphaFoldDB" id="A0A7I8V9I7"/>
<dbReference type="InterPro" id="IPR011527">
    <property type="entry name" value="ABC1_TM_dom"/>
</dbReference>
<feature type="domain" description="ABC transporter" evidence="11">
    <location>
        <begin position="594"/>
        <end position="828"/>
    </location>
</feature>
<dbReference type="GO" id="GO:0016020">
    <property type="term" value="C:membrane"/>
    <property type="evidence" value="ECO:0007669"/>
    <property type="project" value="UniProtKB-SubCell"/>
</dbReference>
<dbReference type="InterPro" id="IPR044726">
    <property type="entry name" value="ABCC_6TM_D2"/>
</dbReference>
<dbReference type="PANTHER" id="PTHR24223">
    <property type="entry name" value="ATP-BINDING CASSETTE SUB-FAMILY C"/>
    <property type="match status" value="1"/>
</dbReference>
<feature type="transmembrane region" description="Helical" evidence="10">
    <location>
        <begin position="530"/>
        <end position="549"/>
    </location>
</feature>
<dbReference type="InterPro" id="IPR003439">
    <property type="entry name" value="ABC_transporter-like_ATP-bd"/>
</dbReference>
<feature type="transmembrane region" description="Helical" evidence="10">
    <location>
        <begin position="382"/>
        <end position="408"/>
    </location>
</feature>
<evidence type="ECO:0000259" key="11">
    <source>
        <dbReference type="PROSITE" id="PS50893"/>
    </source>
</evidence>
<dbReference type="Gene3D" id="1.20.1560.10">
    <property type="entry name" value="ABC transporter type 1, transmembrane domain"/>
    <property type="match status" value="1"/>
</dbReference>
<gene>
    <name evidence="13" type="ORF">DGYR_LOCUS1597</name>
</gene>
<keyword evidence="14" id="KW-1185">Reference proteome</keyword>
<dbReference type="InterPro" id="IPR036640">
    <property type="entry name" value="ABC1_TM_sf"/>
</dbReference>
<evidence type="ECO:0000313" key="14">
    <source>
        <dbReference type="Proteomes" id="UP000549394"/>
    </source>
</evidence>
<dbReference type="EMBL" id="CAJFCJ010000002">
    <property type="protein sequence ID" value="CAD5112465.1"/>
    <property type="molecule type" value="Genomic_DNA"/>
</dbReference>
<proteinExistence type="inferred from homology"/>
<dbReference type="SUPFAM" id="SSF52540">
    <property type="entry name" value="P-loop containing nucleoside triphosphate hydrolases"/>
    <property type="match status" value="2"/>
</dbReference>
<feature type="domain" description="ABC transmembrane type-1" evidence="12">
    <location>
        <begin position="282"/>
        <end position="557"/>
    </location>
</feature>
<evidence type="ECO:0000256" key="9">
    <source>
        <dbReference type="ARBA" id="ARBA00023136"/>
    </source>
</evidence>
<evidence type="ECO:0000256" key="7">
    <source>
        <dbReference type="ARBA" id="ARBA00022840"/>
    </source>
</evidence>
<comment type="caution">
    <text evidence="13">The sequence shown here is derived from an EMBL/GenBank/DDBJ whole genome shotgun (WGS) entry which is preliminary data.</text>
</comment>
<keyword evidence="9 10" id="KW-0472">Membrane</keyword>
<dbReference type="SUPFAM" id="SSF90123">
    <property type="entry name" value="ABC transporter transmembrane region"/>
    <property type="match status" value="1"/>
</dbReference>
<keyword evidence="5" id="KW-0677">Repeat</keyword>
<dbReference type="PANTHER" id="PTHR24223:SF456">
    <property type="entry name" value="MULTIDRUG RESISTANCE-ASSOCIATED PROTEIN LETHAL(2)03659"/>
    <property type="match status" value="1"/>
</dbReference>
<evidence type="ECO:0000256" key="10">
    <source>
        <dbReference type="SAM" id="Phobius"/>
    </source>
</evidence>
<dbReference type="FunFam" id="3.40.50.300:FF:000973">
    <property type="entry name" value="Multidrug resistance-associated protein 4"/>
    <property type="match status" value="1"/>
</dbReference>
<dbReference type="InterPro" id="IPR017871">
    <property type="entry name" value="ABC_transporter-like_CS"/>
</dbReference>
<dbReference type="OrthoDB" id="6500128at2759"/>
<feature type="domain" description="ABC transporter" evidence="11">
    <location>
        <begin position="23"/>
        <end position="248"/>
    </location>
</feature>
<comment type="similarity">
    <text evidence="2">Belongs to the ABC transporter superfamily. ABCC family. Conjugate transporter (TC 3.A.1.208) subfamily.</text>
</comment>
<dbReference type="GO" id="GO:0016887">
    <property type="term" value="F:ATP hydrolysis activity"/>
    <property type="evidence" value="ECO:0007669"/>
    <property type="project" value="InterPro"/>
</dbReference>
<evidence type="ECO:0000256" key="8">
    <source>
        <dbReference type="ARBA" id="ARBA00022989"/>
    </source>
</evidence>
<dbReference type="PROSITE" id="PS50929">
    <property type="entry name" value="ABC_TM1F"/>
    <property type="match status" value="1"/>
</dbReference>